<dbReference type="InterPro" id="IPR015947">
    <property type="entry name" value="PUA-like_sf"/>
</dbReference>
<gene>
    <name evidence="1" type="ORF">SAMN05192534_112101</name>
</gene>
<sequence>MSFSIEMNWEIVTHKKAERLGERSFRLVKEGYHMFPLDTMLPIQTNEEKAPFGKAIITKMEWATGCTTLHYELISLSSVN</sequence>
<name>A0A1G8FMQ7_9BACI</name>
<dbReference type="OrthoDB" id="2361576at2"/>
<reference evidence="2" key="1">
    <citation type="submission" date="2016-10" db="EMBL/GenBank/DDBJ databases">
        <authorList>
            <person name="Varghese N."/>
            <person name="Submissions S."/>
        </authorList>
    </citation>
    <scope>NUCLEOTIDE SEQUENCE [LARGE SCALE GENOMIC DNA]</scope>
    <source>
        <strain evidence="2">DSM 21632</strain>
    </source>
</reference>
<dbReference type="Pfam" id="PF10763">
    <property type="entry name" value="DUF2584"/>
    <property type="match status" value="1"/>
</dbReference>
<evidence type="ECO:0000313" key="1">
    <source>
        <dbReference type="EMBL" id="SDH83367.1"/>
    </source>
</evidence>
<dbReference type="InterPro" id="IPR019699">
    <property type="entry name" value="DUF2584"/>
</dbReference>
<dbReference type="SUPFAM" id="SSF88697">
    <property type="entry name" value="PUA domain-like"/>
    <property type="match status" value="1"/>
</dbReference>
<dbReference type="STRING" id="568899.SAMN05192534_112101"/>
<dbReference type="EMBL" id="FNDK01000012">
    <property type="protein sequence ID" value="SDH83367.1"/>
    <property type="molecule type" value="Genomic_DNA"/>
</dbReference>
<dbReference type="Proteomes" id="UP000199163">
    <property type="component" value="Unassembled WGS sequence"/>
</dbReference>
<organism evidence="1 2">
    <name type="scientific">Alteribacillus persepolensis</name>
    <dbReference type="NCBI Taxonomy" id="568899"/>
    <lineage>
        <taxon>Bacteria</taxon>
        <taxon>Bacillati</taxon>
        <taxon>Bacillota</taxon>
        <taxon>Bacilli</taxon>
        <taxon>Bacillales</taxon>
        <taxon>Bacillaceae</taxon>
        <taxon>Alteribacillus</taxon>
    </lineage>
</organism>
<accession>A0A1G8FMQ7</accession>
<protein>
    <recommendedName>
        <fullName evidence="3">DUF2584 domain-containing protein</fullName>
    </recommendedName>
</protein>
<dbReference type="Gene3D" id="2.40.240.20">
    <property type="entry name" value="Hypothetical PUA domain-like, domain 1"/>
    <property type="match status" value="1"/>
</dbReference>
<evidence type="ECO:0008006" key="3">
    <source>
        <dbReference type="Google" id="ProtNLM"/>
    </source>
</evidence>
<dbReference type="AlphaFoldDB" id="A0A1G8FMQ7"/>
<proteinExistence type="predicted"/>
<evidence type="ECO:0000313" key="2">
    <source>
        <dbReference type="Proteomes" id="UP000199163"/>
    </source>
</evidence>
<keyword evidence="2" id="KW-1185">Reference proteome</keyword>
<dbReference type="RefSeq" id="WP_091273838.1">
    <property type="nucleotide sequence ID" value="NZ_FNDK01000012.1"/>
</dbReference>